<dbReference type="CDD" id="cd20303">
    <property type="entry name" value="cupin_ChrR_1"/>
    <property type="match status" value="2"/>
</dbReference>
<dbReference type="InterPro" id="IPR025979">
    <property type="entry name" value="ChrR-like_cupin_dom"/>
</dbReference>
<evidence type="ECO:0000313" key="2">
    <source>
        <dbReference type="EMBL" id="MEX6501317.1"/>
    </source>
</evidence>
<sequence length="218" mass="24524">MRINADFSQRAVVRSEDSPWLPSPMPGVERRLLDRIGDEVARATSIVRYAAASSFSEHSHPGGEEFLVLDGVFSDEHGDYPTGYYVRNPIGTRHTPFSREGCTLLVKLYQFDAEDRQPVRIDTAHATWLPGPVPGLQVMPLHQFGSERVALQRWAPGARLDRQRHRGGEEVLVLEGSLQDEHGDYPSGTWLRNPHLAEHSPFSERGCLLWVKTGHLPE</sequence>
<dbReference type="RefSeq" id="WP_369286270.1">
    <property type="nucleotide sequence ID" value="NZ_JBFTEG010000002.1"/>
</dbReference>
<reference evidence="2 3" key="1">
    <citation type="submission" date="2024-07" db="EMBL/GenBank/DDBJ databases">
        <authorList>
            <person name="Li M."/>
        </authorList>
    </citation>
    <scope>NUCLEOTIDE SEQUENCE [LARGE SCALE GENOMIC DNA]</scope>
    <source>
        <strain evidence="2 3">25A3E</strain>
    </source>
</reference>
<keyword evidence="3" id="KW-1185">Reference proteome</keyword>
<dbReference type="EMBL" id="JBFTEG010000002">
    <property type="protein sequence ID" value="MEX6501317.1"/>
    <property type="molecule type" value="Genomic_DNA"/>
</dbReference>
<dbReference type="InterPro" id="IPR014710">
    <property type="entry name" value="RmlC-like_jellyroll"/>
</dbReference>
<protein>
    <submittedName>
        <fullName evidence="2">Cupin domain-containing protein</fullName>
    </submittedName>
</protein>
<name>A0ABV3YPQ9_9PSED</name>
<feature type="domain" description="ChrR-like cupin" evidence="1">
    <location>
        <begin position="9"/>
        <end position="111"/>
    </location>
</feature>
<evidence type="ECO:0000313" key="3">
    <source>
        <dbReference type="Proteomes" id="UP001560296"/>
    </source>
</evidence>
<dbReference type="Gene3D" id="2.60.120.10">
    <property type="entry name" value="Jelly Rolls"/>
    <property type="match status" value="1"/>
</dbReference>
<accession>A0ABV3YPQ9</accession>
<proteinExistence type="predicted"/>
<dbReference type="Proteomes" id="UP001560296">
    <property type="component" value="Unassembled WGS sequence"/>
</dbReference>
<comment type="caution">
    <text evidence="2">The sequence shown here is derived from an EMBL/GenBank/DDBJ whole genome shotgun (WGS) entry which is preliminary data.</text>
</comment>
<dbReference type="Pfam" id="PF12973">
    <property type="entry name" value="Cupin_7"/>
    <property type="match status" value="2"/>
</dbReference>
<feature type="domain" description="ChrR-like cupin" evidence="1">
    <location>
        <begin position="117"/>
        <end position="216"/>
    </location>
</feature>
<organism evidence="2 3">
    <name type="scientific">Pseudomonas zhanjiangensis</name>
    <dbReference type="NCBI Taxonomy" id="3239015"/>
    <lineage>
        <taxon>Bacteria</taxon>
        <taxon>Pseudomonadati</taxon>
        <taxon>Pseudomonadota</taxon>
        <taxon>Gammaproteobacteria</taxon>
        <taxon>Pseudomonadales</taxon>
        <taxon>Pseudomonadaceae</taxon>
        <taxon>Pseudomonas</taxon>
    </lineage>
</organism>
<evidence type="ECO:0000259" key="1">
    <source>
        <dbReference type="Pfam" id="PF12973"/>
    </source>
</evidence>
<dbReference type="InterPro" id="IPR011051">
    <property type="entry name" value="RmlC_Cupin_sf"/>
</dbReference>
<dbReference type="SUPFAM" id="SSF51182">
    <property type="entry name" value="RmlC-like cupins"/>
    <property type="match status" value="2"/>
</dbReference>
<gene>
    <name evidence="2" type="ORF">AB5S05_04520</name>
</gene>